<dbReference type="InterPro" id="IPR006665">
    <property type="entry name" value="OmpA-like"/>
</dbReference>
<evidence type="ECO:0000256" key="3">
    <source>
        <dbReference type="ARBA" id="ARBA00023237"/>
    </source>
</evidence>
<dbReference type="InterPro" id="IPR011659">
    <property type="entry name" value="WD40"/>
</dbReference>
<dbReference type="RefSeq" id="WP_320182425.1">
    <property type="nucleotide sequence ID" value="NZ_CP138332.1"/>
</dbReference>
<dbReference type="EMBL" id="JBHUPB010000004">
    <property type="protein sequence ID" value="MFD2966724.1"/>
    <property type="molecule type" value="Genomic_DNA"/>
</dbReference>
<evidence type="ECO:0000256" key="2">
    <source>
        <dbReference type="ARBA" id="ARBA00023136"/>
    </source>
</evidence>
<dbReference type="SUPFAM" id="SSF48452">
    <property type="entry name" value="TPR-like"/>
    <property type="match status" value="1"/>
</dbReference>
<dbReference type="Proteomes" id="UP001597525">
    <property type="component" value="Unassembled WGS sequence"/>
</dbReference>
<comment type="subcellular location">
    <subcellularLocation>
        <location evidence="1">Cell outer membrane</location>
    </subcellularLocation>
</comment>
<dbReference type="SUPFAM" id="SSF103088">
    <property type="entry name" value="OmpA-like"/>
    <property type="match status" value="1"/>
</dbReference>
<dbReference type="Pfam" id="PF00691">
    <property type="entry name" value="OmpA"/>
    <property type="match status" value="1"/>
</dbReference>
<dbReference type="InterPro" id="IPR006664">
    <property type="entry name" value="OMP_bac"/>
</dbReference>
<feature type="domain" description="OmpA-like" evidence="5">
    <location>
        <begin position="525"/>
        <end position="643"/>
    </location>
</feature>
<accession>A0ABW6BDZ8</accession>
<dbReference type="InterPro" id="IPR036737">
    <property type="entry name" value="OmpA-like_sf"/>
</dbReference>
<keyword evidence="3" id="KW-0998">Cell outer membrane</keyword>
<dbReference type="PROSITE" id="PS51123">
    <property type="entry name" value="OMPA_2"/>
    <property type="match status" value="1"/>
</dbReference>
<protein>
    <submittedName>
        <fullName evidence="6">OmpA family protein</fullName>
    </submittedName>
</protein>
<keyword evidence="7" id="KW-1185">Reference proteome</keyword>
<dbReference type="PANTHER" id="PTHR30329">
    <property type="entry name" value="STATOR ELEMENT OF FLAGELLAR MOTOR COMPLEX"/>
    <property type="match status" value="1"/>
</dbReference>
<keyword evidence="2 4" id="KW-0472">Membrane</keyword>
<sequence>MKKNILYIIAILLFAGPTISAQEQLTLRDRAEELYERMEYAEAIPLYEHLLQVKKPRVLDMERLASAFLYINDYEQAENWYARAVQTPGHRPEAQWGYVQSLRQNGKYTEAKVQLLDYRQRHGDSPKLQLAILGCDSAIQWIAAPTAHRLHNLREVNTPLAEFAPFPVQDKLYYVGEPRGGSKNRSGMTGQSYLRLYSANRDGQALSFAEPLSYAFNTALYHIGPLAASAQGDTLYVTRTAVGRQAERFKKDGRRFRKHNLELKLYIRQGDDWREEDFPYNKVEAYSVGHACLSADGQTLYFASDRPGGVGGVDIWYCIRDAQGAWGRPINAGSTVNSPGDELFPAIFADGLYYASDGFAGMGGFDIFLAKGSRGEYSARHNLRYPINTAGDDFGMAPLLVEAEDFEGFLSSNRRGGLGGDDLYTVKLQKPSRRITLQGRAHDKKTREGLGETMVSLFAGEGELVARKQSDDQGFFQFELQPGQTHWVFADHKGYMADSTRLAPIFNQADTSVQVSLFLAPLNKVGDKIVLENLYYDFDKHDIRPDAALVLNQVVRVMRDNPGLRIELSSHTDSRGSDSYNMRLSQRRAQAAVDYIVSRGIAADRLQARGYGESRLVNQCAEGVNCSEPEHQANRRTELEVIQ</sequence>
<name>A0ABW6BDZ8_9SPHI</name>
<dbReference type="CDD" id="cd07185">
    <property type="entry name" value="OmpA_C-like"/>
    <property type="match status" value="1"/>
</dbReference>
<evidence type="ECO:0000256" key="1">
    <source>
        <dbReference type="ARBA" id="ARBA00004442"/>
    </source>
</evidence>
<evidence type="ECO:0000313" key="7">
    <source>
        <dbReference type="Proteomes" id="UP001597525"/>
    </source>
</evidence>
<dbReference type="InterPro" id="IPR050330">
    <property type="entry name" value="Bact_OuterMem_StrucFunc"/>
</dbReference>
<gene>
    <name evidence="6" type="ORF">ACFS7Y_04975</name>
</gene>
<reference evidence="7" key="1">
    <citation type="journal article" date="2019" name="Int. J. Syst. Evol. Microbiol.">
        <title>The Global Catalogue of Microorganisms (GCM) 10K type strain sequencing project: providing services to taxonomists for standard genome sequencing and annotation.</title>
        <authorList>
            <consortium name="The Broad Institute Genomics Platform"/>
            <consortium name="The Broad Institute Genome Sequencing Center for Infectious Disease"/>
            <person name="Wu L."/>
            <person name="Ma J."/>
        </authorList>
    </citation>
    <scope>NUCLEOTIDE SEQUENCE [LARGE SCALE GENOMIC DNA]</scope>
    <source>
        <strain evidence="7">KCTC 22814</strain>
    </source>
</reference>
<dbReference type="PANTHER" id="PTHR30329:SF21">
    <property type="entry name" value="LIPOPROTEIN YIAD-RELATED"/>
    <property type="match status" value="1"/>
</dbReference>
<organism evidence="6 7">
    <name type="scientific">Sphingobacterium bambusae</name>
    <dbReference type="NCBI Taxonomy" id="662858"/>
    <lineage>
        <taxon>Bacteria</taxon>
        <taxon>Pseudomonadati</taxon>
        <taxon>Bacteroidota</taxon>
        <taxon>Sphingobacteriia</taxon>
        <taxon>Sphingobacteriales</taxon>
        <taxon>Sphingobacteriaceae</taxon>
        <taxon>Sphingobacterium</taxon>
    </lineage>
</organism>
<dbReference type="SUPFAM" id="SSF82171">
    <property type="entry name" value="DPP6 N-terminal domain-like"/>
    <property type="match status" value="1"/>
</dbReference>
<dbReference type="Pfam" id="PF07676">
    <property type="entry name" value="PD40"/>
    <property type="match status" value="2"/>
</dbReference>
<dbReference type="Gene3D" id="3.30.1330.60">
    <property type="entry name" value="OmpA-like domain"/>
    <property type="match status" value="1"/>
</dbReference>
<dbReference type="PRINTS" id="PR01021">
    <property type="entry name" value="OMPADOMAIN"/>
</dbReference>
<dbReference type="Gene3D" id="1.25.40.10">
    <property type="entry name" value="Tetratricopeptide repeat domain"/>
    <property type="match status" value="1"/>
</dbReference>
<evidence type="ECO:0000313" key="6">
    <source>
        <dbReference type="EMBL" id="MFD2966724.1"/>
    </source>
</evidence>
<evidence type="ECO:0000256" key="4">
    <source>
        <dbReference type="PROSITE-ProRule" id="PRU00473"/>
    </source>
</evidence>
<evidence type="ECO:0000259" key="5">
    <source>
        <dbReference type="PROSITE" id="PS51123"/>
    </source>
</evidence>
<dbReference type="InterPro" id="IPR011990">
    <property type="entry name" value="TPR-like_helical_dom_sf"/>
</dbReference>
<comment type="caution">
    <text evidence="6">The sequence shown here is derived from an EMBL/GenBank/DDBJ whole genome shotgun (WGS) entry which is preliminary data.</text>
</comment>
<proteinExistence type="predicted"/>